<feature type="compositionally biased region" description="Low complexity" evidence="1">
    <location>
        <begin position="46"/>
        <end position="58"/>
    </location>
</feature>
<evidence type="ECO:0000313" key="2">
    <source>
        <dbReference type="EMBL" id="KAG5394517.1"/>
    </source>
</evidence>
<protein>
    <submittedName>
        <fullName evidence="2">Uncharacterized protein</fullName>
    </submittedName>
</protein>
<dbReference type="Proteomes" id="UP000823674">
    <property type="component" value="Chromosome A06"/>
</dbReference>
<accession>A0ABQ7M6U3</accession>
<sequence length="77" mass="8228">MLHGNGSGYMEAEAYGSAEARFLKILGSGEYFRSVLEARFSKLPQGSDSDSGSEAGSGHPMKLPCNVAFDTIDCFCK</sequence>
<feature type="non-terminal residue" evidence="2">
    <location>
        <position position="77"/>
    </location>
</feature>
<gene>
    <name evidence="2" type="primary">A06p045140.1_BraROA</name>
    <name evidence="2" type="ORF">IGI04_024480</name>
</gene>
<dbReference type="EMBL" id="JADBGQ010000006">
    <property type="protein sequence ID" value="KAG5394517.1"/>
    <property type="molecule type" value="Genomic_DNA"/>
</dbReference>
<keyword evidence="3" id="KW-1185">Reference proteome</keyword>
<reference evidence="2 3" key="1">
    <citation type="submission" date="2021-03" db="EMBL/GenBank/DDBJ databases">
        <authorList>
            <person name="King G.J."/>
            <person name="Bancroft I."/>
            <person name="Baten A."/>
            <person name="Bloomfield J."/>
            <person name="Borpatragohain P."/>
            <person name="He Z."/>
            <person name="Irish N."/>
            <person name="Irwin J."/>
            <person name="Liu K."/>
            <person name="Mauleon R.P."/>
            <person name="Moore J."/>
            <person name="Morris R."/>
            <person name="Ostergaard L."/>
            <person name="Wang B."/>
            <person name="Wells R."/>
        </authorList>
    </citation>
    <scope>NUCLEOTIDE SEQUENCE [LARGE SCALE GENOMIC DNA]</scope>
    <source>
        <strain evidence="2">R-o-18</strain>
        <tissue evidence="2">Leaf</tissue>
    </source>
</reference>
<name>A0ABQ7M6U3_BRACM</name>
<organism evidence="2 3">
    <name type="scientific">Brassica rapa subsp. trilocularis</name>
    <dbReference type="NCBI Taxonomy" id="1813537"/>
    <lineage>
        <taxon>Eukaryota</taxon>
        <taxon>Viridiplantae</taxon>
        <taxon>Streptophyta</taxon>
        <taxon>Embryophyta</taxon>
        <taxon>Tracheophyta</taxon>
        <taxon>Spermatophyta</taxon>
        <taxon>Magnoliopsida</taxon>
        <taxon>eudicotyledons</taxon>
        <taxon>Gunneridae</taxon>
        <taxon>Pentapetalae</taxon>
        <taxon>rosids</taxon>
        <taxon>malvids</taxon>
        <taxon>Brassicales</taxon>
        <taxon>Brassicaceae</taxon>
        <taxon>Brassiceae</taxon>
        <taxon>Brassica</taxon>
    </lineage>
</organism>
<evidence type="ECO:0000313" key="3">
    <source>
        <dbReference type="Proteomes" id="UP000823674"/>
    </source>
</evidence>
<feature type="region of interest" description="Disordered" evidence="1">
    <location>
        <begin position="43"/>
        <end position="63"/>
    </location>
</feature>
<comment type="caution">
    <text evidence="2">The sequence shown here is derived from an EMBL/GenBank/DDBJ whole genome shotgun (WGS) entry which is preliminary data.</text>
</comment>
<proteinExistence type="predicted"/>
<evidence type="ECO:0000256" key="1">
    <source>
        <dbReference type="SAM" id="MobiDB-lite"/>
    </source>
</evidence>